<sequence length="32" mass="3655">MKQFSVSKWNLPSSNLHVEPFVLMTNASVISY</sequence>
<protein>
    <submittedName>
        <fullName evidence="1">Uncharacterized protein</fullName>
    </submittedName>
</protein>
<reference evidence="1" key="2">
    <citation type="journal article" date="2015" name="Fish Shellfish Immunol.">
        <title>Early steps in the European eel (Anguilla anguilla)-Vibrio vulnificus interaction in the gills: Role of the RtxA13 toxin.</title>
        <authorList>
            <person name="Callol A."/>
            <person name="Pajuelo D."/>
            <person name="Ebbesson L."/>
            <person name="Teles M."/>
            <person name="MacKenzie S."/>
            <person name="Amaro C."/>
        </authorList>
    </citation>
    <scope>NUCLEOTIDE SEQUENCE</scope>
</reference>
<reference evidence="1" key="1">
    <citation type="submission" date="2014-11" db="EMBL/GenBank/DDBJ databases">
        <authorList>
            <person name="Amaro Gonzalez C."/>
        </authorList>
    </citation>
    <scope>NUCLEOTIDE SEQUENCE</scope>
</reference>
<proteinExistence type="predicted"/>
<dbReference type="EMBL" id="GBXM01031372">
    <property type="protein sequence ID" value="JAH77205.1"/>
    <property type="molecule type" value="Transcribed_RNA"/>
</dbReference>
<accession>A0A0E9VID5</accession>
<name>A0A0E9VID5_ANGAN</name>
<evidence type="ECO:0000313" key="1">
    <source>
        <dbReference type="EMBL" id="JAH77205.1"/>
    </source>
</evidence>
<organism evidence="1">
    <name type="scientific">Anguilla anguilla</name>
    <name type="common">European freshwater eel</name>
    <name type="synonym">Muraena anguilla</name>
    <dbReference type="NCBI Taxonomy" id="7936"/>
    <lineage>
        <taxon>Eukaryota</taxon>
        <taxon>Metazoa</taxon>
        <taxon>Chordata</taxon>
        <taxon>Craniata</taxon>
        <taxon>Vertebrata</taxon>
        <taxon>Euteleostomi</taxon>
        <taxon>Actinopterygii</taxon>
        <taxon>Neopterygii</taxon>
        <taxon>Teleostei</taxon>
        <taxon>Anguilliformes</taxon>
        <taxon>Anguillidae</taxon>
        <taxon>Anguilla</taxon>
    </lineage>
</organism>
<dbReference type="AlphaFoldDB" id="A0A0E9VID5"/>